<sequence length="60" mass="6451">MDTLVTTEIGGLADCRALLLAIVTGLDQSLDKEIKVFSVLEQYLATYKRVDGQGADASCM</sequence>
<name>A0AAV1T2K9_9STRA</name>
<protein>
    <submittedName>
        <fullName evidence="1">Uncharacterized protein</fullName>
    </submittedName>
</protein>
<proteinExistence type="predicted"/>
<evidence type="ECO:0000313" key="1">
    <source>
        <dbReference type="EMBL" id="CAK7895070.1"/>
    </source>
</evidence>
<comment type="caution">
    <text evidence="1">The sequence shown here is derived from an EMBL/GenBank/DDBJ whole genome shotgun (WGS) entry which is preliminary data.</text>
</comment>
<organism evidence="1 2">
    <name type="scientific">Peronospora matthiolae</name>
    <dbReference type="NCBI Taxonomy" id="2874970"/>
    <lineage>
        <taxon>Eukaryota</taxon>
        <taxon>Sar</taxon>
        <taxon>Stramenopiles</taxon>
        <taxon>Oomycota</taxon>
        <taxon>Peronosporomycetes</taxon>
        <taxon>Peronosporales</taxon>
        <taxon>Peronosporaceae</taxon>
        <taxon>Peronospora</taxon>
    </lineage>
</organism>
<evidence type="ECO:0000313" key="2">
    <source>
        <dbReference type="Proteomes" id="UP001162060"/>
    </source>
</evidence>
<gene>
    <name evidence="1" type="ORF">PM001_LOCUS956</name>
</gene>
<dbReference type="Proteomes" id="UP001162060">
    <property type="component" value="Unassembled WGS sequence"/>
</dbReference>
<accession>A0AAV1T2K9</accession>
<dbReference type="EMBL" id="CAKLBY020000004">
    <property type="protein sequence ID" value="CAK7895070.1"/>
    <property type="molecule type" value="Genomic_DNA"/>
</dbReference>
<dbReference type="AlphaFoldDB" id="A0AAV1T2K9"/>
<reference evidence="1" key="1">
    <citation type="submission" date="2024-01" db="EMBL/GenBank/DDBJ databases">
        <authorList>
            <person name="Webb A."/>
        </authorList>
    </citation>
    <scope>NUCLEOTIDE SEQUENCE</scope>
    <source>
        <strain evidence="1">Pm1</strain>
    </source>
</reference>